<reference evidence="8" key="1">
    <citation type="journal article" date="2014" name="Int. J. Syst. Evol. Microbiol.">
        <title>Complete genome sequence of Corynebacterium casei LMG S-19264T (=DSM 44701T), isolated from a smear-ripened cheese.</title>
        <authorList>
            <consortium name="US DOE Joint Genome Institute (JGI-PGF)"/>
            <person name="Walter F."/>
            <person name="Albersmeier A."/>
            <person name="Kalinowski J."/>
            <person name="Ruckert C."/>
        </authorList>
    </citation>
    <scope>NUCLEOTIDE SEQUENCE</scope>
    <source>
        <strain evidence="8">JCM 4335</strain>
    </source>
</reference>
<keyword evidence="6" id="KW-0472">Membrane</keyword>
<protein>
    <recommendedName>
        <fullName evidence="10">MmpS family membrane protein</fullName>
    </recommendedName>
</protein>
<feature type="signal peptide" evidence="7">
    <location>
        <begin position="1"/>
        <end position="27"/>
    </location>
</feature>
<comment type="subcellular location">
    <subcellularLocation>
        <location evidence="1">Cell membrane</location>
    </subcellularLocation>
</comment>
<proteinExistence type="inferred from homology"/>
<dbReference type="PROSITE" id="PS51257">
    <property type="entry name" value="PROKAR_LIPOPROTEIN"/>
    <property type="match status" value="1"/>
</dbReference>
<accession>A0A918AVP9</accession>
<dbReference type="RefSeq" id="WP_189529618.1">
    <property type="nucleotide sequence ID" value="NZ_BMSV01000001.1"/>
</dbReference>
<dbReference type="AlphaFoldDB" id="A0A918AVP9"/>
<dbReference type="InterPro" id="IPR038468">
    <property type="entry name" value="MmpS_C"/>
</dbReference>
<gene>
    <name evidence="8" type="ORF">GCM10010249_05820</name>
</gene>
<evidence type="ECO:0000256" key="3">
    <source>
        <dbReference type="ARBA" id="ARBA00022475"/>
    </source>
</evidence>
<keyword evidence="3" id="KW-1003">Cell membrane</keyword>
<keyword evidence="5" id="KW-1133">Transmembrane helix</keyword>
<evidence type="ECO:0000313" key="9">
    <source>
        <dbReference type="Proteomes" id="UP000654123"/>
    </source>
</evidence>
<evidence type="ECO:0000256" key="2">
    <source>
        <dbReference type="ARBA" id="ARBA00007531"/>
    </source>
</evidence>
<dbReference type="Pfam" id="PF05423">
    <property type="entry name" value="Mycobact_memb"/>
    <property type="match status" value="1"/>
</dbReference>
<reference evidence="8" key="2">
    <citation type="submission" date="2020-09" db="EMBL/GenBank/DDBJ databases">
        <authorList>
            <person name="Sun Q."/>
            <person name="Ohkuma M."/>
        </authorList>
    </citation>
    <scope>NUCLEOTIDE SEQUENCE</scope>
    <source>
        <strain evidence="8">JCM 4335</strain>
    </source>
</reference>
<keyword evidence="9" id="KW-1185">Reference proteome</keyword>
<sequence length="141" mass="14481">MNRTSRSVVAALAAAGLAFGLGACSQAADDAAERVDSALNETYQVTYEVTGANIESISYNGGGGDAMNPKLETVEKPTLPWRKTVTLRGVEAPLVTPVAIRYEGAQASCRITHEGKVLKEATGKGAAATLSCVAVSPVAAE</sequence>
<evidence type="ECO:0000256" key="1">
    <source>
        <dbReference type="ARBA" id="ARBA00004236"/>
    </source>
</evidence>
<keyword evidence="4" id="KW-0812">Transmembrane</keyword>
<comment type="similarity">
    <text evidence="2">Belongs to the MmpS family.</text>
</comment>
<evidence type="ECO:0000256" key="6">
    <source>
        <dbReference type="ARBA" id="ARBA00023136"/>
    </source>
</evidence>
<name>A0A918AVP9_9ACTN</name>
<evidence type="ECO:0000256" key="4">
    <source>
        <dbReference type="ARBA" id="ARBA00022692"/>
    </source>
</evidence>
<evidence type="ECO:0000256" key="5">
    <source>
        <dbReference type="ARBA" id="ARBA00022989"/>
    </source>
</evidence>
<dbReference type="GO" id="GO:0005886">
    <property type="term" value="C:plasma membrane"/>
    <property type="evidence" value="ECO:0007669"/>
    <property type="project" value="UniProtKB-SubCell"/>
</dbReference>
<evidence type="ECO:0000313" key="8">
    <source>
        <dbReference type="EMBL" id="GGP90643.1"/>
    </source>
</evidence>
<evidence type="ECO:0008006" key="10">
    <source>
        <dbReference type="Google" id="ProtNLM"/>
    </source>
</evidence>
<comment type="caution">
    <text evidence="8">The sequence shown here is derived from an EMBL/GenBank/DDBJ whole genome shotgun (WGS) entry which is preliminary data.</text>
</comment>
<organism evidence="8 9">
    <name type="scientific">Streptomyces roseolilacinus</name>
    <dbReference type="NCBI Taxonomy" id="66904"/>
    <lineage>
        <taxon>Bacteria</taxon>
        <taxon>Bacillati</taxon>
        <taxon>Actinomycetota</taxon>
        <taxon>Actinomycetes</taxon>
        <taxon>Kitasatosporales</taxon>
        <taxon>Streptomycetaceae</taxon>
        <taxon>Streptomyces</taxon>
    </lineage>
</organism>
<dbReference type="Proteomes" id="UP000654123">
    <property type="component" value="Unassembled WGS sequence"/>
</dbReference>
<feature type="chain" id="PRO_5036733904" description="MmpS family membrane protein" evidence="7">
    <location>
        <begin position="28"/>
        <end position="141"/>
    </location>
</feature>
<dbReference type="Gene3D" id="2.60.40.2880">
    <property type="entry name" value="MmpS1-5, C-terminal soluble domain"/>
    <property type="match status" value="1"/>
</dbReference>
<dbReference type="EMBL" id="BMSV01000001">
    <property type="protein sequence ID" value="GGP90643.1"/>
    <property type="molecule type" value="Genomic_DNA"/>
</dbReference>
<evidence type="ECO:0000256" key="7">
    <source>
        <dbReference type="SAM" id="SignalP"/>
    </source>
</evidence>
<keyword evidence="7" id="KW-0732">Signal</keyword>
<dbReference type="InterPro" id="IPR008693">
    <property type="entry name" value="MmpS"/>
</dbReference>